<feature type="domain" description="CGGC" evidence="1">
    <location>
        <begin position="5"/>
        <end position="119"/>
    </location>
</feature>
<dbReference type="AlphaFoldDB" id="A0A161WPQ8"/>
<dbReference type="Pfam" id="PF08821">
    <property type="entry name" value="CGGC"/>
    <property type="match status" value="1"/>
</dbReference>
<proteinExistence type="predicted"/>
<dbReference type="EMBL" id="LWAE01000017">
    <property type="protein sequence ID" value="KZL88558.1"/>
    <property type="molecule type" value="Genomic_DNA"/>
</dbReference>
<dbReference type="SMART" id="SM01078">
    <property type="entry name" value="CGGC"/>
    <property type="match status" value="1"/>
</dbReference>
<reference evidence="2 3" key="1">
    <citation type="submission" date="2016-04" db="EMBL/GenBank/DDBJ databases">
        <title>Genome sequence of Clostridium magnum DSM 2767.</title>
        <authorList>
            <person name="Poehlein A."/>
            <person name="Uhlig R."/>
            <person name="Fischer R."/>
            <person name="Bahl H."/>
            <person name="Daniel R."/>
        </authorList>
    </citation>
    <scope>NUCLEOTIDE SEQUENCE [LARGE SCALE GENOMIC DNA]</scope>
    <source>
        <strain evidence="2 3">DSM 2767</strain>
    </source>
</reference>
<dbReference type="PATRIC" id="fig|1121326.3.peg.6282"/>
<evidence type="ECO:0000313" key="3">
    <source>
        <dbReference type="Proteomes" id="UP000076603"/>
    </source>
</evidence>
<accession>A0A161WPQ8</accession>
<evidence type="ECO:0000313" key="2">
    <source>
        <dbReference type="EMBL" id="KZL88558.1"/>
    </source>
</evidence>
<gene>
    <name evidence="2" type="ORF">CLMAG_62130</name>
</gene>
<sequence length="140" mass="15882">MNTKYVVIIQCDIAQRRCSGFACTNAFYNKEEIFKDYEDTTRYISFTCGGCSGKGVAVKLEQLSKKLSKKTDISKDEVVVHLSSCMVNESYHSDRCPHADYIKSIVTKKGYKNIVEGSFISANAARKRKEGIYNCYDQEQ</sequence>
<keyword evidence="3" id="KW-1185">Reference proteome</keyword>
<dbReference type="STRING" id="1121326.CLMAG_62130"/>
<organism evidence="2 3">
    <name type="scientific">Clostridium magnum DSM 2767</name>
    <dbReference type="NCBI Taxonomy" id="1121326"/>
    <lineage>
        <taxon>Bacteria</taxon>
        <taxon>Bacillati</taxon>
        <taxon>Bacillota</taxon>
        <taxon>Clostridia</taxon>
        <taxon>Eubacteriales</taxon>
        <taxon>Clostridiaceae</taxon>
        <taxon>Clostridium</taxon>
    </lineage>
</organism>
<dbReference type="RefSeq" id="WP_066631026.1">
    <property type="nucleotide sequence ID" value="NZ_FQXL01000014.1"/>
</dbReference>
<protein>
    <submittedName>
        <fullName evidence="2">CGGC domain protein</fullName>
    </submittedName>
</protein>
<comment type="caution">
    <text evidence="2">The sequence shown here is derived from an EMBL/GenBank/DDBJ whole genome shotgun (WGS) entry which is preliminary data.</text>
</comment>
<evidence type="ECO:0000259" key="1">
    <source>
        <dbReference type="SMART" id="SM01078"/>
    </source>
</evidence>
<name>A0A161WPQ8_9CLOT</name>
<dbReference type="InterPro" id="IPR014925">
    <property type="entry name" value="CGGC_dom"/>
</dbReference>
<dbReference type="OrthoDB" id="9792960at2"/>
<dbReference type="Proteomes" id="UP000076603">
    <property type="component" value="Unassembled WGS sequence"/>
</dbReference>